<feature type="region of interest" description="Disordered" evidence="1">
    <location>
        <begin position="140"/>
        <end position="159"/>
    </location>
</feature>
<comment type="caution">
    <text evidence="2">The sequence shown here is derived from an EMBL/GenBank/DDBJ whole genome shotgun (WGS) entry which is preliminary data.</text>
</comment>
<proteinExistence type="predicted"/>
<sequence>LGVAAAGDAHAAPGDKKTLILRGRITDGENWPIPDVRVAVSGDRKANAQSDPSGQYELRVALGTPADLAKHPLSLHVRAALHGWKITVPGGDAEAGIEMRLASGDDGVVRCEIRTNQPRVTSALARALMSDGDASGLGPLNFFAEHGRPDDPPPAPDLNAIDRVALAGIAPTAVRPAESPAQAPAPAPEKSAPAPSAPEPKPPAPTPAPTPAPSGGDAARALAESHQRDREEADRLRREAKERLLAAEREAHKSRWDAIQNEVHLMAGAADTTPAPPVRVLEHLAGNPSRAEHRGRATPRRAVVASRDTVRVDPPRTLPEPADPPPSSHAPCRPGRSRAPAARASSPRPKARRARGRRRS</sequence>
<organism evidence="2 3">
    <name type="scientific">Eiseniibacteriota bacterium</name>
    <dbReference type="NCBI Taxonomy" id="2212470"/>
    <lineage>
        <taxon>Bacteria</taxon>
        <taxon>Candidatus Eiseniibacteriota</taxon>
    </lineage>
</organism>
<reference evidence="2" key="1">
    <citation type="submission" date="2020-07" db="EMBL/GenBank/DDBJ databases">
        <title>Huge and variable diversity of episymbiotic CPR bacteria and DPANN archaea in groundwater ecosystems.</title>
        <authorList>
            <person name="He C.Y."/>
            <person name="Keren R."/>
            <person name="Whittaker M."/>
            <person name="Farag I.F."/>
            <person name="Doudna J."/>
            <person name="Cate J.H.D."/>
            <person name="Banfield J.F."/>
        </authorList>
    </citation>
    <scope>NUCLEOTIDE SEQUENCE</scope>
    <source>
        <strain evidence="2">NC_groundwater_928_Pr1_S-0.2um_72_17</strain>
    </source>
</reference>
<name>A0A9D6L5F3_UNCEI</name>
<dbReference type="SUPFAM" id="SSF49464">
    <property type="entry name" value="Carboxypeptidase regulatory domain-like"/>
    <property type="match status" value="1"/>
</dbReference>
<dbReference type="Proteomes" id="UP000807850">
    <property type="component" value="Unassembled WGS sequence"/>
</dbReference>
<feature type="region of interest" description="Disordered" evidence="1">
    <location>
        <begin position="175"/>
        <end position="237"/>
    </location>
</feature>
<feature type="compositionally biased region" description="Basic residues" evidence="1">
    <location>
        <begin position="349"/>
        <end position="360"/>
    </location>
</feature>
<feature type="compositionally biased region" description="Pro residues" evidence="1">
    <location>
        <begin position="316"/>
        <end position="328"/>
    </location>
</feature>
<feature type="compositionally biased region" description="Low complexity" evidence="1">
    <location>
        <begin position="333"/>
        <end position="348"/>
    </location>
</feature>
<feature type="compositionally biased region" description="Low complexity" evidence="1">
    <location>
        <begin position="176"/>
        <end position="194"/>
    </location>
</feature>
<feature type="region of interest" description="Disordered" evidence="1">
    <location>
        <begin position="270"/>
        <end position="360"/>
    </location>
</feature>
<feature type="non-terminal residue" evidence="2">
    <location>
        <position position="1"/>
    </location>
</feature>
<evidence type="ECO:0000313" key="3">
    <source>
        <dbReference type="Proteomes" id="UP000807850"/>
    </source>
</evidence>
<protein>
    <submittedName>
        <fullName evidence="2">Uncharacterized protein</fullName>
    </submittedName>
</protein>
<dbReference type="AlphaFoldDB" id="A0A9D6L5F3"/>
<evidence type="ECO:0000313" key="2">
    <source>
        <dbReference type="EMBL" id="MBI3539218.1"/>
    </source>
</evidence>
<dbReference type="EMBL" id="JACQAY010000087">
    <property type="protein sequence ID" value="MBI3539218.1"/>
    <property type="molecule type" value="Genomic_DNA"/>
</dbReference>
<accession>A0A9D6L5F3</accession>
<dbReference type="PRINTS" id="PR01217">
    <property type="entry name" value="PRICHEXTENSN"/>
</dbReference>
<evidence type="ECO:0000256" key="1">
    <source>
        <dbReference type="SAM" id="MobiDB-lite"/>
    </source>
</evidence>
<gene>
    <name evidence="2" type="ORF">HY076_02980</name>
</gene>
<feature type="compositionally biased region" description="Pro residues" evidence="1">
    <location>
        <begin position="195"/>
        <end position="212"/>
    </location>
</feature>
<feature type="compositionally biased region" description="Basic and acidic residues" evidence="1">
    <location>
        <begin position="223"/>
        <end position="237"/>
    </location>
</feature>
<dbReference type="InterPro" id="IPR008969">
    <property type="entry name" value="CarboxyPept-like_regulatory"/>
</dbReference>